<dbReference type="SUPFAM" id="SSF51726">
    <property type="entry name" value="UROD/MetE-like"/>
    <property type="match status" value="1"/>
</dbReference>
<dbReference type="GO" id="GO:0008168">
    <property type="term" value="F:methyltransferase activity"/>
    <property type="evidence" value="ECO:0007669"/>
    <property type="project" value="UniProtKB-KW"/>
</dbReference>
<dbReference type="InterPro" id="IPR000257">
    <property type="entry name" value="Uroporphyrinogen_deCOase"/>
</dbReference>
<dbReference type="Gene3D" id="3.20.20.210">
    <property type="match status" value="1"/>
</dbReference>
<dbReference type="InterPro" id="IPR052024">
    <property type="entry name" value="Methanogen_methyltrans"/>
</dbReference>
<proteinExistence type="predicted"/>
<dbReference type="GO" id="GO:0006779">
    <property type="term" value="P:porphyrin-containing compound biosynthetic process"/>
    <property type="evidence" value="ECO:0007669"/>
    <property type="project" value="InterPro"/>
</dbReference>
<evidence type="ECO:0000313" key="3">
    <source>
        <dbReference type="Proteomes" id="UP000483379"/>
    </source>
</evidence>
<dbReference type="PANTHER" id="PTHR47099">
    <property type="entry name" value="METHYLCOBAMIDE:COM METHYLTRANSFERASE MTBA"/>
    <property type="match status" value="1"/>
</dbReference>
<reference evidence="2 3" key="1">
    <citation type="submission" date="2020-02" db="EMBL/GenBank/DDBJ databases">
        <title>Genome sequences of Thiorhodococcus mannitoliphagus and Thiorhodococcus minor, purple sulfur photosynthetic bacteria in the gammaproteobacterial family, Chromatiaceae.</title>
        <authorList>
            <person name="Aviles F.A."/>
            <person name="Meyer T.E."/>
            <person name="Kyndt J.A."/>
        </authorList>
    </citation>
    <scope>NUCLEOTIDE SEQUENCE [LARGE SCALE GENOMIC DNA]</scope>
    <source>
        <strain evidence="2 3">DSM 11518</strain>
    </source>
</reference>
<sequence length="346" mass="38088">MTPMQRLLTSLGHQEPDRVPLFLLPVMQGARELGLSIADYFARPERVAEGQLRLRARYRHDCLYTFYYAALETEAWGGTVLYRDDGPPNAGVPVIRRPEDIDQLTAPRVEDSPALLRVLETTRLLAAEAGGEVPIVGVVMSPFSLPVIQMGFGPYLALMHEQPERFERLMRLNEEFCVAWGNAQVAAGANAICYFDPVSSSTIVPRERFLATGFEIARRTLARLQAPAAMHFASGRALKIVDLLPDTGAVAIGVSHHDDLGALKQVCRGRLSLLGNLNGISMRHWTPEQAEAEVKAAIAAAGRGGGFVLGDNHGEIPWQVPDEVLAAVSDAVERWGRYPLDWCRRD</sequence>
<evidence type="ECO:0000313" key="2">
    <source>
        <dbReference type="EMBL" id="NEV60565.1"/>
    </source>
</evidence>
<gene>
    <name evidence="2" type="ORF">G3446_01435</name>
</gene>
<keyword evidence="2" id="KW-0489">Methyltransferase</keyword>
<dbReference type="InterPro" id="IPR038071">
    <property type="entry name" value="UROD/MetE-like_sf"/>
</dbReference>
<feature type="domain" description="Uroporphyrinogen decarboxylase (URO-D)" evidence="1">
    <location>
        <begin position="2"/>
        <end position="335"/>
    </location>
</feature>
<dbReference type="CDD" id="cd03465">
    <property type="entry name" value="URO-D_like"/>
    <property type="match status" value="1"/>
</dbReference>
<dbReference type="GO" id="GO:0004853">
    <property type="term" value="F:uroporphyrinogen decarboxylase activity"/>
    <property type="evidence" value="ECO:0007669"/>
    <property type="project" value="InterPro"/>
</dbReference>
<dbReference type="GO" id="GO:0032259">
    <property type="term" value="P:methylation"/>
    <property type="evidence" value="ECO:0007669"/>
    <property type="project" value="UniProtKB-KW"/>
</dbReference>
<dbReference type="Proteomes" id="UP000483379">
    <property type="component" value="Unassembled WGS sequence"/>
</dbReference>
<keyword evidence="2" id="KW-0808">Transferase</keyword>
<dbReference type="PANTHER" id="PTHR47099:SF1">
    <property type="entry name" value="METHYLCOBAMIDE:COM METHYLTRANSFERASE MTBA"/>
    <property type="match status" value="1"/>
</dbReference>
<name>A0A6M0JWP6_9GAMM</name>
<accession>A0A6M0JWP6</accession>
<organism evidence="2 3">
    <name type="scientific">Thiorhodococcus minor</name>
    <dbReference type="NCBI Taxonomy" id="57489"/>
    <lineage>
        <taxon>Bacteria</taxon>
        <taxon>Pseudomonadati</taxon>
        <taxon>Pseudomonadota</taxon>
        <taxon>Gammaproteobacteria</taxon>
        <taxon>Chromatiales</taxon>
        <taxon>Chromatiaceae</taxon>
        <taxon>Thiorhodococcus</taxon>
    </lineage>
</organism>
<dbReference type="Pfam" id="PF01208">
    <property type="entry name" value="URO-D"/>
    <property type="match status" value="1"/>
</dbReference>
<evidence type="ECO:0000259" key="1">
    <source>
        <dbReference type="Pfam" id="PF01208"/>
    </source>
</evidence>
<comment type="caution">
    <text evidence="2">The sequence shown here is derived from an EMBL/GenBank/DDBJ whole genome shotgun (WGS) entry which is preliminary data.</text>
</comment>
<dbReference type="EMBL" id="JAAIJQ010000003">
    <property type="protein sequence ID" value="NEV60565.1"/>
    <property type="molecule type" value="Genomic_DNA"/>
</dbReference>
<protein>
    <submittedName>
        <fullName evidence="2">Methylcobamide--CoM methyltransferase MtbA</fullName>
    </submittedName>
</protein>
<keyword evidence="3" id="KW-1185">Reference proteome</keyword>
<dbReference type="AlphaFoldDB" id="A0A6M0JWP6"/>